<dbReference type="PANTHER" id="PTHR43277">
    <property type="entry name" value="ARGININE DECARBOXYLASE"/>
    <property type="match status" value="1"/>
</dbReference>
<comment type="cofactor">
    <cofactor evidence="1">
        <name>pyridoxal 5'-phosphate</name>
        <dbReference type="ChEBI" id="CHEBI:597326"/>
    </cofactor>
</comment>
<dbReference type="AlphaFoldDB" id="A0A9D2TF39"/>
<keyword evidence="10" id="KW-0808">Transferase</keyword>
<evidence type="ECO:0000256" key="2">
    <source>
        <dbReference type="ARBA" id="ARBA00010671"/>
    </source>
</evidence>
<reference evidence="10" key="1">
    <citation type="journal article" date="2021" name="PeerJ">
        <title>Extensive microbial diversity within the chicken gut microbiome revealed by metagenomics and culture.</title>
        <authorList>
            <person name="Gilroy R."/>
            <person name="Ravi A."/>
            <person name="Getino M."/>
            <person name="Pursley I."/>
            <person name="Horton D.L."/>
            <person name="Alikhan N.F."/>
            <person name="Baker D."/>
            <person name="Gharbi K."/>
            <person name="Hall N."/>
            <person name="Watson M."/>
            <person name="Adriaenssens E.M."/>
            <person name="Foster-Nyarko E."/>
            <person name="Jarju S."/>
            <person name="Secka A."/>
            <person name="Antonio M."/>
            <person name="Oren A."/>
            <person name="Chaudhuri R.R."/>
            <person name="La Ragione R."/>
            <person name="Hildebrand F."/>
            <person name="Pallen M.J."/>
        </authorList>
    </citation>
    <scope>NUCLEOTIDE SEQUENCE</scope>
    <source>
        <strain evidence="10">CHK198-12963</strain>
    </source>
</reference>
<evidence type="ECO:0000313" key="10">
    <source>
        <dbReference type="EMBL" id="HJC66463.1"/>
    </source>
</evidence>
<gene>
    <name evidence="10" type="ORF">H9931_07065</name>
</gene>
<dbReference type="GO" id="GO:0016831">
    <property type="term" value="F:carboxy-lyase activity"/>
    <property type="evidence" value="ECO:0007669"/>
    <property type="project" value="UniProtKB-KW"/>
</dbReference>
<dbReference type="InterPro" id="IPR015424">
    <property type="entry name" value="PyrdxlP-dep_Trfase"/>
</dbReference>
<dbReference type="EMBL" id="DWWB01000036">
    <property type="protein sequence ID" value="HJC66463.1"/>
    <property type="molecule type" value="Genomic_DNA"/>
</dbReference>
<evidence type="ECO:0000256" key="3">
    <source>
        <dbReference type="ARBA" id="ARBA00022793"/>
    </source>
</evidence>
<sequence>MDEKHLLINRLKDYGKTGMYPFHMPGHKRLAGIPEMEKEGSGFDFPNPFSVDITEIEGFDNLHHPEGILKESMEWAAGVYGADRTWYLVNGSSCGILSAISAVAGGMAARSSPGAGRKGKILMARNCHKAAYHGAYLSGLEVSYIYPQFVSELGIQGGILPEDVEKILESEPEIQAVLLVSPTYDGVVSDIEKIAEIVHKRKIPLIVDEAHGAHFPFGKEFPVSALELGADVVIQSVHKTLPSMTQSAVLHWKRNESSGGPFVNEGRLERFLSIYQSSSPSYLLMASIENAVFQMERERANRGRENSRLDDYERRLKRLRRGLSSMKNLHLGGGAFGESLKGRRGIYDLDLSKIVISSKGTGWTGPRLDDLLRREYGLEMELCGADYVLGITTCFDSEEGLLRLEKALTELDDRLGWEMESGRQKMKEGEQKMEQGTQETKERKNLVSVPGNLWSGTSLPKAKICLSLREGMDGACRRILFSEAKGSISSEFVYVYPPGIPILAPGEEVTDSILGTILEYQRRGLPVQGPQDHSLQYLKVIDRTETK</sequence>
<evidence type="ECO:0000256" key="6">
    <source>
        <dbReference type="SAM" id="Coils"/>
    </source>
</evidence>
<dbReference type="InterPro" id="IPR036633">
    <property type="entry name" value="Prn/Lys/Arg_de-COase_C_sf"/>
</dbReference>
<dbReference type="PANTHER" id="PTHR43277:SF4">
    <property type="entry name" value="ARGININE DECARBOXYLASE"/>
    <property type="match status" value="1"/>
</dbReference>
<dbReference type="Pfam" id="PF01276">
    <property type="entry name" value="OKR_DC_1"/>
    <property type="match status" value="1"/>
</dbReference>
<evidence type="ECO:0000259" key="8">
    <source>
        <dbReference type="Pfam" id="PF01276"/>
    </source>
</evidence>
<dbReference type="Pfam" id="PF03711">
    <property type="entry name" value="OKR_DC_1_C"/>
    <property type="match status" value="1"/>
</dbReference>
<keyword evidence="5" id="KW-0456">Lyase</keyword>
<protein>
    <submittedName>
        <fullName evidence="10">Aminotransferase class V-fold PLP-dependent enzyme</fullName>
    </submittedName>
</protein>
<dbReference type="InterPro" id="IPR000310">
    <property type="entry name" value="Orn/Lys/Arg_deCO2ase_major_dom"/>
</dbReference>
<dbReference type="GO" id="GO:0008483">
    <property type="term" value="F:transaminase activity"/>
    <property type="evidence" value="ECO:0007669"/>
    <property type="project" value="UniProtKB-KW"/>
</dbReference>
<comment type="caution">
    <text evidence="10">The sequence shown here is derived from an EMBL/GenBank/DDBJ whole genome shotgun (WGS) entry which is preliminary data.</text>
</comment>
<dbReference type="Proteomes" id="UP000823863">
    <property type="component" value="Unassembled WGS sequence"/>
</dbReference>
<dbReference type="InterPro" id="IPR052357">
    <property type="entry name" value="Orn_Lys_Arg_decarboxylase-I"/>
</dbReference>
<comment type="similarity">
    <text evidence="2">Belongs to the Orn/Lys/Arg decarboxylase class-I family.</text>
</comment>
<dbReference type="SUPFAM" id="SSF55904">
    <property type="entry name" value="Ornithine decarboxylase C-terminal domain"/>
    <property type="match status" value="1"/>
</dbReference>
<keyword evidence="3" id="KW-0210">Decarboxylase</keyword>
<evidence type="ECO:0000256" key="7">
    <source>
        <dbReference type="SAM" id="MobiDB-lite"/>
    </source>
</evidence>
<feature type="coiled-coil region" evidence="6">
    <location>
        <begin position="295"/>
        <end position="329"/>
    </location>
</feature>
<accession>A0A9D2TF39</accession>
<organism evidence="10 11">
    <name type="scientific">Candidatus Enterocloster excrementigallinarum</name>
    <dbReference type="NCBI Taxonomy" id="2838558"/>
    <lineage>
        <taxon>Bacteria</taxon>
        <taxon>Bacillati</taxon>
        <taxon>Bacillota</taxon>
        <taxon>Clostridia</taxon>
        <taxon>Lachnospirales</taxon>
        <taxon>Lachnospiraceae</taxon>
        <taxon>Enterocloster</taxon>
    </lineage>
</organism>
<feature type="region of interest" description="Disordered" evidence="7">
    <location>
        <begin position="422"/>
        <end position="442"/>
    </location>
</feature>
<evidence type="ECO:0000313" key="11">
    <source>
        <dbReference type="Proteomes" id="UP000823863"/>
    </source>
</evidence>
<proteinExistence type="inferred from homology"/>
<feature type="domain" description="Orn/Lys/Arg decarboxylases family 1 pyridoxal-P attachment site" evidence="8">
    <location>
        <begin position="8"/>
        <end position="301"/>
    </location>
</feature>
<dbReference type="InterPro" id="IPR008286">
    <property type="entry name" value="Prn/Lys/Arg_de-COase_C"/>
</dbReference>
<feature type="domain" description="Orn/Lys/Arg decarboxylase C-terminal" evidence="9">
    <location>
        <begin position="469"/>
        <end position="512"/>
    </location>
</feature>
<dbReference type="InterPro" id="IPR015421">
    <property type="entry name" value="PyrdxlP-dep_Trfase_major"/>
</dbReference>
<dbReference type="Gene3D" id="3.40.640.10">
    <property type="entry name" value="Type I PLP-dependent aspartate aminotransferase-like (Major domain)"/>
    <property type="match status" value="1"/>
</dbReference>
<keyword evidence="6" id="KW-0175">Coiled coil</keyword>
<keyword evidence="10" id="KW-0032">Aminotransferase</keyword>
<keyword evidence="4" id="KW-0663">Pyridoxal phosphate</keyword>
<dbReference type="Gene3D" id="3.90.105.10">
    <property type="entry name" value="Molybdopterin biosynthesis moea protein, domain 2"/>
    <property type="match status" value="1"/>
</dbReference>
<evidence type="ECO:0000256" key="1">
    <source>
        <dbReference type="ARBA" id="ARBA00001933"/>
    </source>
</evidence>
<evidence type="ECO:0000259" key="9">
    <source>
        <dbReference type="Pfam" id="PF03711"/>
    </source>
</evidence>
<name>A0A9D2TF39_9FIRM</name>
<evidence type="ECO:0000256" key="4">
    <source>
        <dbReference type="ARBA" id="ARBA00022898"/>
    </source>
</evidence>
<evidence type="ECO:0000256" key="5">
    <source>
        <dbReference type="ARBA" id="ARBA00023239"/>
    </source>
</evidence>
<dbReference type="SUPFAM" id="SSF53383">
    <property type="entry name" value="PLP-dependent transferases"/>
    <property type="match status" value="1"/>
</dbReference>
<reference evidence="10" key="2">
    <citation type="submission" date="2021-04" db="EMBL/GenBank/DDBJ databases">
        <authorList>
            <person name="Gilroy R."/>
        </authorList>
    </citation>
    <scope>NUCLEOTIDE SEQUENCE</scope>
    <source>
        <strain evidence="10">CHK198-12963</strain>
    </source>
</reference>